<reference evidence="5 6" key="1">
    <citation type="submission" date="2021-03" db="EMBL/GenBank/DDBJ databases">
        <title>Sequencing the genomes of 1000 actinobacteria strains.</title>
        <authorList>
            <person name="Klenk H.-P."/>
        </authorList>
    </citation>
    <scope>NUCLEOTIDE SEQUENCE [LARGE SCALE GENOMIC DNA]</scope>
    <source>
        <strain evidence="5 6">DSM 14566</strain>
    </source>
</reference>
<dbReference type="InterPro" id="IPR011663">
    <property type="entry name" value="UTRA"/>
</dbReference>
<dbReference type="CDD" id="cd07377">
    <property type="entry name" value="WHTH_GntR"/>
    <property type="match status" value="1"/>
</dbReference>
<dbReference type="PROSITE" id="PS50949">
    <property type="entry name" value="HTH_GNTR"/>
    <property type="match status" value="1"/>
</dbReference>
<evidence type="ECO:0000313" key="5">
    <source>
        <dbReference type="EMBL" id="MBP2384100.1"/>
    </source>
</evidence>
<accession>A0ABS4X6P0</accession>
<dbReference type="RefSeq" id="WP_209904983.1">
    <property type="nucleotide sequence ID" value="NZ_BAAAJW010000001.1"/>
</dbReference>
<dbReference type="Proteomes" id="UP001519290">
    <property type="component" value="Unassembled WGS sequence"/>
</dbReference>
<dbReference type="EMBL" id="JAGIOD010000002">
    <property type="protein sequence ID" value="MBP2384100.1"/>
    <property type="molecule type" value="Genomic_DNA"/>
</dbReference>
<feature type="domain" description="HTH gntR-type" evidence="4">
    <location>
        <begin position="9"/>
        <end position="77"/>
    </location>
</feature>
<dbReference type="PANTHER" id="PTHR44846:SF17">
    <property type="entry name" value="GNTR-FAMILY TRANSCRIPTIONAL REGULATOR"/>
    <property type="match status" value="1"/>
</dbReference>
<evidence type="ECO:0000259" key="4">
    <source>
        <dbReference type="PROSITE" id="PS50949"/>
    </source>
</evidence>
<dbReference type="SMART" id="SM00866">
    <property type="entry name" value="UTRA"/>
    <property type="match status" value="1"/>
</dbReference>
<evidence type="ECO:0000256" key="1">
    <source>
        <dbReference type="ARBA" id="ARBA00023015"/>
    </source>
</evidence>
<sequence>MNMSIQVSRGKRQTIVDTLSRRIREGHYAPGTRLEGELRLAEEFSVSRGTIRDALGELQQRRMIATETGRGSFVIFDGQPLSQDRGWAQSMADTGSTVTTEILGIEPVERRAVPLLPTEVTLAAGIAIRRVRTLHREDEGPAPISFECATVPAHGRLADLPEHGLLDGSLSATLAAAGLHPARGTQRADVHLLDEREAGILHRDPGTAFLRTARTSFDVDGAVVEHVVSLLDPQHFTLSLSFGDDR</sequence>
<organism evidence="5 6">
    <name type="scientific">Brachybacterium sacelli</name>
    <dbReference type="NCBI Taxonomy" id="173364"/>
    <lineage>
        <taxon>Bacteria</taxon>
        <taxon>Bacillati</taxon>
        <taxon>Actinomycetota</taxon>
        <taxon>Actinomycetes</taxon>
        <taxon>Micrococcales</taxon>
        <taxon>Dermabacteraceae</taxon>
        <taxon>Brachybacterium</taxon>
    </lineage>
</organism>
<keyword evidence="3" id="KW-0804">Transcription</keyword>
<dbReference type="PANTHER" id="PTHR44846">
    <property type="entry name" value="MANNOSYL-D-GLYCERATE TRANSPORT/METABOLISM SYSTEM REPRESSOR MNGR-RELATED"/>
    <property type="match status" value="1"/>
</dbReference>
<dbReference type="SMART" id="SM00345">
    <property type="entry name" value="HTH_GNTR"/>
    <property type="match status" value="1"/>
</dbReference>
<dbReference type="InterPro" id="IPR028978">
    <property type="entry name" value="Chorismate_lyase_/UTRA_dom_sf"/>
</dbReference>
<protein>
    <submittedName>
        <fullName evidence="5">GntR family transcriptional regulator</fullName>
    </submittedName>
</protein>
<keyword evidence="6" id="KW-1185">Reference proteome</keyword>
<dbReference type="Gene3D" id="1.10.10.10">
    <property type="entry name" value="Winged helix-like DNA-binding domain superfamily/Winged helix DNA-binding domain"/>
    <property type="match status" value="1"/>
</dbReference>
<dbReference type="InterPro" id="IPR000524">
    <property type="entry name" value="Tscrpt_reg_HTH_GntR"/>
</dbReference>
<dbReference type="SUPFAM" id="SSF46785">
    <property type="entry name" value="Winged helix' DNA-binding domain"/>
    <property type="match status" value="1"/>
</dbReference>
<evidence type="ECO:0000256" key="2">
    <source>
        <dbReference type="ARBA" id="ARBA00023125"/>
    </source>
</evidence>
<name>A0ABS4X6P0_9MICO</name>
<keyword evidence="2" id="KW-0238">DNA-binding</keyword>
<evidence type="ECO:0000313" key="6">
    <source>
        <dbReference type="Proteomes" id="UP001519290"/>
    </source>
</evidence>
<dbReference type="InterPro" id="IPR036388">
    <property type="entry name" value="WH-like_DNA-bd_sf"/>
</dbReference>
<keyword evidence="1" id="KW-0805">Transcription regulation</keyword>
<gene>
    <name evidence="5" type="ORF">JOF43_004089</name>
</gene>
<dbReference type="Pfam" id="PF07702">
    <property type="entry name" value="UTRA"/>
    <property type="match status" value="1"/>
</dbReference>
<evidence type="ECO:0000256" key="3">
    <source>
        <dbReference type="ARBA" id="ARBA00023163"/>
    </source>
</evidence>
<proteinExistence type="predicted"/>
<comment type="caution">
    <text evidence="5">The sequence shown here is derived from an EMBL/GenBank/DDBJ whole genome shotgun (WGS) entry which is preliminary data.</text>
</comment>
<dbReference type="Pfam" id="PF00392">
    <property type="entry name" value="GntR"/>
    <property type="match status" value="1"/>
</dbReference>
<dbReference type="SUPFAM" id="SSF64288">
    <property type="entry name" value="Chorismate lyase-like"/>
    <property type="match status" value="1"/>
</dbReference>
<dbReference type="InterPro" id="IPR050679">
    <property type="entry name" value="Bact_HTH_transcr_reg"/>
</dbReference>
<dbReference type="Gene3D" id="3.40.1410.10">
    <property type="entry name" value="Chorismate lyase-like"/>
    <property type="match status" value="1"/>
</dbReference>
<dbReference type="InterPro" id="IPR036390">
    <property type="entry name" value="WH_DNA-bd_sf"/>
</dbReference>